<dbReference type="FunFam" id="3.30.830.10:FF:000028">
    <property type="entry name" value="Insulin-degrading enzyme-like 1 peroxisomal"/>
    <property type="match status" value="1"/>
</dbReference>
<dbReference type="InterPro" id="IPR032632">
    <property type="entry name" value="Peptidase_M16_M"/>
</dbReference>
<dbReference type="Pfam" id="PF05193">
    <property type="entry name" value="Peptidase_M16_C"/>
    <property type="match status" value="1"/>
</dbReference>
<evidence type="ECO:0000256" key="6">
    <source>
        <dbReference type="ARBA" id="ARBA00022833"/>
    </source>
</evidence>
<name>A0AAP0S4J6_LIQFO</name>
<dbReference type="GO" id="GO:0051603">
    <property type="term" value="P:proteolysis involved in protein catabolic process"/>
    <property type="evidence" value="ECO:0007669"/>
    <property type="project" value="TreeGrafter"/>
</dbReference>
<organism evidence="13 14">
    <name type="scientific">Liquidambar formosana</name>
    <name type="common">Formosan gum</name>
    <dbReference type="NCBI Taxonomy" id="63359"/>
    <lineage>
        <taxon>Eukaryota</taxon>
        <taxon>Viridiplantae</taxon>
        <taxon>Streptophyta</taxon>
        <taxon>Embryophyta</taxon>
        <taxon>Tracheophyta</taxon>
        <taxon>Spermatophyta</taxon>
        <taxon>Magnoliopsida</taxon>
        <taxon>eudicotyledons</taxon>
        <taxon>Gunneridae</taxon>
        <taxon>Pentapetalae</taxon>
        <taxon>Saxifragales</taxon>
        <taxon>Altingiaceae</taxon>
        <taxon>Liquidambar</taxon>
    </lineage>
</organism>
<keyword evidence="3" id="KW-0645">Protease</keyword>
<dbReference type="SUPFAM" id="SSF63411">
    <property type="entry name" value="LuxS/MPP-like metallohydrolase"/>
    <property type="match status" value="4"/>
</dbReference>
<keyword evidence="14" id="KW-1185">Reference proteome</keyword>
<dbReference type="InterPro" id="IPR001431">
    <property type="entry name" value="Pept_M16_Zn_BS"/>
</dbReference>
<dbReference type="GO" id="GO:0004222">
    <property type="term" value="F:metalloendopeptidase activity"/>
    <property type="evidence" value="ECO:0007669"/>
    <property type="project" value="InterPro"/>
</dbReference>
<dbReference type="Pfam" id="PF22456">
    <property type="entry name" value="PqqF-like_C_4"/>
    <property type="match status" value="1"/>
</dbReference>
<dbReference type="GO" id="GO:0043171">
    <property type="term" value="P:peptide catabolic process"/>
    <property type="evidence" value="ECO:0007669"/>
    <property type="project" value="TreeGrafter"/>
</dbReference>
<dbReference type="EMBL" id="JBBPBK010000002">
    <property type="protein sequence ID" value="KAK9290880.1"/>
    <property type="molecule type" value="Genomic_DNA"/>
</dbReference>
<accession>A0AAP0S4J6</accession>
<evidence type="ECO:0000256" key="3">
    <source>
        <dbReference type="ARBA" id="ARBA00022670"/>
    </source>
</evidence>
<dbReference type="InterPro" id="IPR007863">
    <property type="entry name" value="Peptidase_M16_C"/>
</dbReference>
<keyword evidence="4" id="KW-0479">Metal-binding</keyword>
<dbReference type="FunFam" id="3.30.830.10:FF:000003">
    <property type="entry name" value="Insulin-degrading enzyme"/>
    <property type="match status" value="1"/>
</dbReference>
<sequence length="969" mass="112037">MAVGMEEMEIVKPRTDKREYRRIVLQNSLEVLLISDPDTDKAAASMSVGVGSFSDPEGLEGLAHFLEHMLFYSSEKYPLEDSYSKYIIEHGGSTNAFTTSEHTNYFFDVNTDCFEEALDRFAQFFIKPLMSADATMREIKAVDSENQKNLLSDAWRMNQLQKHLTAEGHPFHKFSTGNWDTLEVRPKAKGLDTRSELIKFYGENYSANLMHLVIYAKDSLDKIQSLVEHKFQEIRNTDRSCFRFPGMPCTSEHLQILVRSVPIKQGHKLRIVWPITPSIRHYKEGPCRYLGHLIGHEAEGSLFYILKTLGWATSLSAGEGDWSLDFSFFKVFIDLTDAGHEHMEDIVGLLFKYIRLLQQSGVCKWIFDELSAICETVFHYQDKIRPIDYVVNVALNMQLYPPKDWLVGSSLPSKFNPGIIQTILDELTLDSVRIFWESKNFEGHTDMVEPWYGTAYSVKKITDSMIQQWMLSAPNEHLQLPAPNVFIPTDLSLKDVQEKVKFPNLLRKSSYSTLWYKPDTMFCTPKAYVKIDFNCPYAGNSPRAEVLTDIFTRLLMDYLNEYAYYAQVAGLYYGINHTDCGFQVTVVGYNHKLRTLLETVVGKIAKFEVKPDRFDVIKEMVTKEYQNFKFQQPYQQAMYYCSLILQDHTWPWMEELEVLPQLESDDLAKFAPLMLSRAFLECYVAGNIEPSEAESMIQHIEDVFFKGPCPMSQPLFPSQHTTNRVVKLERGMEYFYPAEGLNPSDENSALVHYIQVHRDDFMLNVKLQLFALIAKQPAFHQLRSVEQLGYITVFMQRNDSGIRGVQFIIQSTVKGPGDIDLRVEAFLKMFESKLYEMTNDEFKNNVNALIDMKLEKHKNLREESGFYWHEISDGTLKFDRREAEVAALRQLTQQELIDFFNEYIKVGAPQKKILSVRVYGRLHSSEYPVDKNRSEPVQPHSVLIDDIFSFRRSQPLYGSFKGCFGHMKL</sequence>
<evidence type="ECO:0000259" key="11">
    <source>
        <dbReference type="Pfam" id="PF16187"/>
    </source>
</evidence>
<gene>
    <name evidence="13" type="ORF">L1049_009058</name>
</gene>
<comment type="similarity">
    <text evidence="2 8">Belongs to the peptidase M16 family.</text>
</comment>
<keyword evidence="7" id="KW-0482">Metalloprotease</keyword>
<dbReference type="PANTHER" id="PTHR43690:SF18">
    <property type="entry name" value="INSULIN-DEGRADING ENZYME-RELATED"/>
    <property type="match status" value="1"/>
</dbReference>
<dbReference type="InterPro" id="IPR050626">
    <property type="entry name" value="Peptidase_M16"/>
</dbReference>
<evidence type="ECO:0008006" key="15">
    <source>
        <dbReference type="Google" id="ProtNLM"/>
    </source>
</evidence>
<dbReference type="InterPro" id="IPR011249">
    <property type="entry name" value="Metalloenz_LuxS/M16"/>
</dbReference>
<evidence type="ECO:0000313" key="14">
    <source>
        <dbReference type="Proteomes" id="UP001415857"/>
    </source>
</evidence>
<dbReference type="GO" id="GO:0046872">
    <property type="term" value="F:metal ion binding"/>
    <property type="evidence" value="ECO:0007669"/>
    <property type="project" value="UniProtKB-KW"/>
</dbReference>
<feature type="domain" description="Peptidase M16 N-terminal" evidence="9">
    <location>
        <begin position="31"/>
        <end position="165"/>
    </location>
</feature>
<evidence type="ECO:0000259" key="9">
    <source>
        <dbReference type="Pfam" id="PF00675"/>
    </source>
</evidence>
<proteinExistence type="inferred from homology"/>
<keyword evidence="5" id="KW-0378">Hydrolase</keyword>
<dbReference type="FunFam" id="3.30.830.10:FF:000005">
    <property type="entry name" value="nardilysin isoform X1"/>
    <property type="match status" value="1"/>
</dbReference>
<dbReference type="Proteomes" id="UP001415857">
    <property type="component" value="Unassembled WGS sequence"/>
</dbReference>
<dbReference type="PROSITE" id="PS00143">
    <property type="entry name" value="INSULINASE"/>
    <property type="match status" value="1"/>
</dbReference>
<dbReference type="AlphaFoldDB" id="A0AAP0S4J6"/>
<dbReference type="InterPro" id="IPR011765">
    <property type="entry name" value="Pept_M16_N"/>
</dbReference>
<dbReference type="Pfam" id="PF16187">
    <property type="entry name" value="Peptidase_M16_M"/>
    <property type="match status" value="1"/>
</dbReference>
<evidence type="ECO:0000256" key="1">
    <source>
        <dbReference type="ARBA" id="ARBA00001947"/>
    </source>
</evidence>
<feature type="domain" description="Peptidase M16 C-terminal" evidence="10">
    <location>
        <begin position="193"/>
        <end position="370"/>
    </location>
</feature>
<evidence type="ECO:0000256" key="4">
    <source>
        <dbReference type="ARBA" id="ARBA00022723"/>
    </source>
</evidence>
<dbReference type="PANTHER" id="PTHR43690">
    <property type="entry name" value="NARDILYSIN"/>
    <property type="match status" value="1"/>
</dbReference>
<reference evidence="13 14" key="1">
    <citation type="journal article" date="2024" name="Plant J.">
        <title>Genome sequences and population genomics reveal climatic adaptation and genomic divergence between two closely related sweetgum species.</title>
        <authorList>
            <person name="Xu W.Q."/>
            <person name="Ren C.Q."/>
            <person name="Zhang X.Y."/>
            <person name="Comes H.P."/>
            <person name="Liu X.H."/>
            <person name="Li Y.G."/>
            <person name="Kettle C.J."/>
            <person name="Jalonen R."/>
            <person name="Gaisberger H."/>
            <person name="Ma Y.Z."/>
            <person name="Qiu Y.X."/>
        </authorList>
    </citation>
    <scope>NUCLEOTIDE SEQUENCE [LARGE SCALE GENOMIC DNA]</scope>
    <source>
        <strain evidence="13">Hangzhou</strain>
    </source>
</reference>
<evidence type="ECO:0000259" key="10">
    <source>
        <dbReference type="Pfam" id="PF05193"/>
    </source>
</evidence>
<evidence type="ECO:0000313" key="13">
    <source>
        <dbReference type="EMBL" id="KAK9290880.1"/>
    </source>
</evidence>
<dbReference type="InterPro" id="IPR054734">
    <property type="entry name" value="PqqF-like_C_4"/>
</dbReference>
<dbReference type="Gene3D" id="3.30.830.10">
    <property type="entry name" value="Metalloenzyme, LuxS/M16 peptidase-like"/>
    <property type="match status" value="4"/>
</dbReference>
<dbReference type="Pfam" id="PF00675">
    <property type="entry name" value="Peptidase_M16"/>
    <property type="match status" value="1"/>
</dbReference>
<evidence type="ECO:0000256" key="2">
    <source>
        <dbReference type="ARBA" id="ARBA00007261"/>
    </source>
</evidence>
<dbReference type="GO" id="GO:0005829">
    <property type="term" value="C:cytosol"/>
    <property type="evidence" value="ECO:0007669"/>
    <property type="project" value="TreeGrafter"/>
</dbReference>
<keyword evidence="6" id="KW-0862">Zinc</keyword>
<evidence type="ECO:0000256" key="7">
    <source>
        <dbReference type="ARBA" id="ARBA00023049"/>
    </source>
</evidence>
<comment type="caution">
    <text evidence="13">The sequence shown here is derived from an EMBL/GenBank/DDBJ whole genome shotgun (WGS) entry which is preliminary data.</text>
</comment>
<evidence type="ECO:0000256" key="5">
    <source>
        <dbReference type="ARBA" id="ARBA00022801"/>
    </source>
</evidence>
<feature type="domain" description="Coenzyme PQQ synthesis protein F-like C-terminal lobe" evidence="12">
    <location>
        <begin position="769"/>
        <end position="868"/>
    </location>
</feature>
<dbReference type="FunFam" id="3.30.830.10:FF:000004">
    <property type="entry name" value="Putative insulin-degrading enzyme"/>
    <property type="match status" value="1"/>
</dbReference>
<dbReference type="GO" id="GO:0005739">
    <property type="term" value="C:mitochondrion"/>
    <property type="evidence" value="ECO:0007669"/>
    <property type="project" value="TreeGrafter"/>
</dbReference>
<evidence type="ECO:0000259" key="12">
    <source>
        <dbReference type="Pfam" id="PF22456"/>
    </source>
</evidence>
<feature type="domain" description="Peptidase M16 middle/third" evidence="11">
    <location>
        <begin position="378"/>
        <end position="657"/>
    </location>
</feature>
<protein>
    <recommendedName>
        <fullName evidence="15">Insulin-degrading enzyme-like 1, peroxisomal</fullName>
    </recommendedName>
</protein>
<evidence type="ECO:0000256" key="8">
    <source>
        <dbReference type="RuleBase" id="RU004447"/>
    </source>
</evidence>
<comment type="cofactor">
    <cofactor evidence="1">
        <name>Zn(2+)</name>
        <dbReference type="ChEBI" id="CHEBI:29105"/>
    </cofactor>
</comment>